<reference evidence="2" key="1">
    <citation type="submission" date="2014-09" db="EMBL/GenBank/DDBJ databases">
        <authorList>
            <person name="Mudge J."/>
            <person name="Ramaraj T."/>
            <person name="Lindquist I.E."/>
            <person name="Bharti A.K."/>
            <person name="Sundararajan A."/>
            <person name="Cameron C.T."/>
            <person name="Woodward J.E."/>
            <person name="May G.D."/>
            <person name="Brubaker C."/>
            <person name="Broadhvest J."/>
            <person name="Wilkins T.A."/>
        </authorList>
    </citation>
    <scope>NUCLEOTIDE SEQUENCE</scope>
    <source>
        <strain evidence="2">cv. AKA8401</strain>
    </source>
</reference>
<organism evidence="1 2">
    <name type="scientific">Gossypium arboreum</name>
    <name type="common">Tree cotton</name>
    <name type="synonym">Gossypium nanking</name>
    <dbReference type="NCBI Taxonomy" id="29729"/>
    <lineage>
        <taxon>Eukaryota</taxon>
        <taxon>Viridiplantae</taxon>
        <taxon>Streptophyta</taxon>
        <taxon>Embryophyta</taxon>
        <taxon>Tracheophyta</taxon>
        <taxon>Spermatophyta</taxon>
        <taxon>Magnoliopsida</taxon>
        <taxon>eudicotyledons</taxon>
        <taxon>Gunneridae</taxon>
        <taxon>Pentapetalae</taxon>
        <taxon>rosids</taxon>
        <taxon>malvids</taxon>
        <taxon>Malvales</taxon>
        <taxon>Malvaceae</taxon>
        <taxon>Malvoideae</taxon>
        <taxon>Gossypium</taxon>
    </lineage>
</organism>
<gene>
    <name evidence="1" type="ORF">F383_03844</name>
</gene>
<accession>A0A0B0NDC4</accession>
<dbReference type="SUPFAM" id="SSF56219">
    <property type="entry name" value="DNase I-like"/>
    <property type="match status" value="1"/>
</dbReference>
<name>A0A0B0NDC4_GOSAR</name>
<dbReference type="Proteomes" id="UP000032142">
    <property type="component" value="Unassembled WGS sequence"/>
</dbReference>
<evidence type="ECO:0000313" key="2">
    <source>
        <dbReference type="Proteomes" id="UP000032142"/>
    </source>
</evidence>
<dbReference type="PANTHER" id="PTHR35218">
    <property type="entry name" value="RNASE H DOMAIN-CONTAINING PROTEIN"/>
    <property type="match status" value="1"/>
</dbReference>
<proteinExistence type="predicted"/>
<dbReference type="EMBL" id="KN394429">
    <property type="protein sequence ID" value="KHG10692.1"/>
    <property type="molecule type" value="Genomic_DNA"/>
</dbReference>
<dbReference type="PANTHER" id="PTHR35218:SF9">
    <property type="entry name" value="ENDONUCLEASE_EXONUCLEASE_PHOSPHATASE DOMAIN-CONTAINING PROTEIN"/>
    <property type="match status" value="1"/>
</dbReference>
<dbReference type="AlphaFoldDB" id="A0A0B0NDC4"/>
<keyword evidence="2" id="KW-1185">Reference proteome</keyword>
<protein>
    <submittedName>
        <fullName evidence="1">BEACH domain-containing lvsC</fullName>
    </submittedName>
</protein>
<dbReference type="Gene3D" id="3.60.10.10">
    <property type="entry name" value="Endonuclease/exonuclease/phosphatase"/>
    <property type="match status" value="1"/>
</dbReference>
<dbReference type="InterPro" id="IPR036691">
    <property type="entry name" value="Endo/exonu/phosph_ase_sf"/>
</dbReference>
<sequence>MKILCWNVCGLGSPRIVRRLRQVVKSYYPRLVFFFKTKIDENRIEKVRRCCDFNYGIEVGTTGSRDGLCLAWKEDVNVELKNYSKKSH</sequence>
<evidence type="ECO:0000313" key="1">
    <source>
        <dbReference type="EMBL" id="KHG10692.1"/>
    </source>
</evidence>